<proteinExistence type="predicted"/>
<feature type="compositionally biased region" description="Polar residues" evidence="1">
    <location>
        <begin position="1"/>
        <end position="12"/>
    </location>
</feature>
<reference evidence="4" key="1">
    <citation type="journal article" date="2019" name="Int. J. Syst. Evol. Microbiol.">
        <title>The Global Catalogue of Microorganisms (GCM) 10K type strain sequencing project: providing services to taxonomists for standard genome sequencing and annotation.</title>
        <authorList>
            <consortium name="The Broad Institute Genomics Platform"/>
            <consortium name="The Broad Institute Genome Sequencing Center for Infectious Disease"/>
            <person name="Wu L."/>
            <person name="Ma J."/>
        </authorList>
    </citation>
    <scope>NUCLEOTIDE SEQUENCE [LARGE SCALE GENOMIC DNA]</scope>
    <source>
        <strain evidence="4">JCM 16548</strain>
    </source>
</reference>
<dbReference type="Proteomes" id="UP001500051">
    <property type="component" value="Unassembled WGS sequence"/>
</dbReference>
<accession>A0ABP7DQH8</accession>
<feature type="region of interest" description="Disordered" evidence="1">
    <location>
        <begin position="1"/>
        <end position="35"/>
    </location>
</feature>
<comment type="caution">
    <text evidence="3">The sequence shown here is derived from an EMBL/GenBank/DDBJ whole genome shotgun (WGS) entry which is preliminary data.</text>
</comment>
<organism evidence="3 4">
    <name type="scientific">Microlunatus aurantiacus</name>
    <dbReference type="NCBI Taxonomy" id="446786"/>
    <lineage>
        <taxon>Bacteria</taxon>
        <taxon>Bacillati</taxon>
        <taxon>Actinomycetota</taxon>
        <taxon>Actinomycetes</taxon>
        <taxon>Propionibacteriales</taxon>
        <taxon>Propionibacteriaceae</taxon>
        <taxon>Microlunatus</taxon>
    </lineage>
</organism>
<sequence length="139" mass="14984">MSETTAVASQTSRPRARALTRRRRENAPGGRRHRHSVLVTPEEEGVLVRLAAEQGVTVPRLLVEAATAEPAGETASDRRELLTELFGVHRALGAVGNNLNQLTRAANATGDLAVELEHTLAAVRRQLVRLDDTLDGLAP</sequence>
<protein>
    <recommendedName>
        <fullName evidence="2">Bacterial mobilisation domain-containing protein</fullName>
    </recommendedName>
</protein>
<evidence type="ECO:0000256" key="1">
    <source>
        <dbReference type="SAM" id="MobiDB-lite"/>
    </source>
</evidence>
<evidence type="ECO:0000313" key="4">
    <source>
        <dbReference type="Proteomes" id="UP001500051"/>
    </source>
</evidence>
<feature type="compositionally biased region" description="Basic residues" evidence="1">
    <location>
        <begin position="14"/>
        <end position="35"/>
    </location>
</feature>
<feature type="domain" description="Bacterial mobilisation" evidence="2">
    <location>
        <begin position="95"/>
        <end position="129"/>
    </location>
</feature>
<dbReference type="Pfam" id="PF05713">
    <property type="entry name" value="MobC"/>
    <property type="match status" value="1"/>
</dbReference>
<dbReference type="EMBL" id="BAAAYX010000011">
    <property type="protein sequence ID" value="GAA3707671.1"/>
    <property type="molecule type" value="Genomic_DNA"/>
</dbReference>
<evidence type="ECO:0000259" key="2">
    <source>
        <dbReference type="Pfam" id="PF05713"/>
    </source>
</evidence>
<gene>
    <name evidence="3" type="ORF">GCM10022204_27030</name>
</gene>
<name>A0ABP7DQH8_9ACTN</name>
<keyword evidence="4" id="KW-1185">Reference proteome</keyword>
<evidence type="ECO:0000313" key="3">
    <source>
        <dbReference type="EMBL" id="GAA3707671.1"/>
    </source>
</evidence>
<dbReference type="InterPro" id="IPR008687">
    <property type="entry name" value="MobC"/>
</dbReference>